<accession>C8V2R7</accession>
<proteinExistence type="predicted"/>
<dbReference type="OrthoDB" id="4451833at2759"/>
<gene>
    <name evidence="1" type="ORF">ANIA_11498</name>
</gene>
<evidence type="ECO:0000313" key="1">
    <source>
        <dbReference type="EMBL" id="CBF70219.1"/>
    </source>
</evidence>
<reference evidence="2" key="1">
    <citation type="journal article" date="2005" name="Nature">
        <title>Sequencing of Aspergillus nidulans and comparative analysis with A. fumigatus and A. oryzae.</title>
        <authorList>
            <person name="Galagan J.E."/>
            <person name="Calvo S.E."/>
            <person name="Cuomo C."/>
            <person name="Ma L.J."/>
            <person name="Wortman J.R."/>
            <person name="Batzoglou S."/>
            <person name="Lee S.I."/>
            <person name="Basturkmen M."/>
            <person name="Spevak C.C."/>
            <person name="Clutterbuck J."/>
            <person name="Kapitonov V."/>
            <person name="Jurka J."/>
            <person name="Scazzocchio C."/>
            <person name="Farman M."/>
            <person name="Butler J."/>
            <person name="Purcell S."/>
            <person name="Harris S."/>
            <person name="Braus G.H."/>
            <person name="Draht O."/>
            <person name="Busch S."/>
            <person name="D'Enfert C."/>
            <person name="Bouchier C."/>
            <person name="Goldman G.H."/>
            <person name="Bell-Pedersen D."/>
            <person name="Griffiths-Jones S."/>
            <person name="Doonan J.H."/>
            <person name="Yu J."/>
            <person name="Vienken K."/>
            <person name="Pain A."/>
            <person name="Freitag M."/>
            <person name="Selker E.U."/>
            <person name="Archer D.B."/>
            <person name="Penalva M.A."/>
            <person name="Oakley B.R."/>
            <person name="Momany M."/>
            <person name="Tanaka T."/>
            <person name="Kumagai T."/>
            <person name="Asai K."/>
            <person name="Machida M."/>
            <person name="Nierman W.C."/>
            <person name="Denning D.W."/>
            <person name="Caddick M."/>
            <person name="Hynes M."/>
            <person name="Paoletti M."/>
            <person name="Fischer R."/>
            <person name="Miller B."/>
            <person name="Dyer P."/>
            <person name="Sachs M.S."/>
            <person name="Osmani S.A."/>
            <person name="Birren B.W."/>
        </authorList>
    </citation>
    <scope>NUCLEOTIDE SEQUENCE [LARGE SCALE GENOMIC DNA]</scope>
    <source>
        <strain evidence="2">FGSC A4 / ATCC 38163 / CBS 112.46 / NRRL 194 / M139</strain>
    </source>
</reference>
<protein>
    <recommendedName>
        <fullName evidence="3">Hypervirulence associated protein TUDOR domain-containing protein</fullName>
    </recommendedName>
</protein>
<dbReference type="KEGG" id="ani:ANIA_11498"/>
<keyword evidence="2" id="KW-1185">Reference proteome</keyword>
<evidence type="ECO:0000313" key="2">
    <source>
        <dbReference type="Proteomes" id="UP000000560"/>
    </source>
</evidence>
<dbReference type="AlphaFoldDB" id="C8V2R7"/>
<dbReference type="EMBL" id="BN001301">
    <property type="protein sequence ID" value="CBF70219.1"/>
    <property type="molecule type" value="Genomic_DNA"/>
</dbReference>
<dbReference type="GeneID" id="74897074"/>
<organism evidence="1 2">
    <name type="scientific">Emericella nidulans (strain FGSC A4 / ATCC 38163 / CBS 112.46 / NRRL 194 / M139)</name>
    <name type="common">Aspergillus nidulans</name>
    <dbReference type="NCBI Taxonomy" id="227321"/>
    <lineage>
        <taxon>Eukaryota</taxon>
        <taxon>Fungi</taxon>
        <taxon>Dikarya</taxon>
        <taxon>Ascomycota</taxon>
        <taxon>Pezizomycotina</taxon>
        <taxon>Eurotiomycetes</taxon>
        <taxon>Eurotiomycetidae</taxon>
        <taxon>Eurotiales</taxon>
        <taxon>Aspergillaceae</taxon>
        <taxon>Aspergillus</taxon>
        <taxon>Aspergillus subgen. Nidulantes</taxon>
    </lineage>
</organism>
<name>C8V2R7_EMENI</name>
<dbReference type="HOGENOM" id="CLU_3106320_0_0_1"/>
<reference evidence="2" key="2">
    <citation type="journal article" date="2009" name="Fungal Genet. Biol.">
        <title>The 2008 update of the Aspergillus nidulans genome annotation: a community effort.</title>
        <authorList>
            <person name="Wortman J.R."/>
            <person name="Gilsenan J.M."/>
            <person name="Joardar V."/>
            <person name="Deegan J."/>
            <person name="Clutterbuck J."/>
            <person name="Andersen M.R."/>
            <person name="Archer D."/>
            <person name="Bencina M."/>
            <person name="Braus G."/>
            <person name="Coutinho P."/>
            <person name="von Dohren H."/>
            <person name="Doonan J."/>
            <person name="Driessen A.J."/>
            <person name="Durek P."/>
            <person name="Espeso E."/>
            <person name="Fekete E."/>
            <person name="Flipphi M."/>
            <person name="Estrada C.G."/>
            <person name="Geysens S."/>
            <person name="Goldman G."/>
            <person name="de Groot P.W."/>
            <person name="Hansen K."/>
            <person name="Harris S.D."/>
            <person name="Heinekamp T."/>
            <person name="Helmstaedt K."/>
            <person name="Henrissat B."/>
            <person name="Hofmann G."/>
            <person name="Homan T."/>
            <person name="Horio T."/>
            <person name="Horiuchi H."/>
            <person name="James S."/>
            <person name="Jones M."/>
            <person name="Karaffa L."/>
            <person name="Karanyi Z."/>
            <person name="Kato M."/>
            <person name="Keller N."/>
            <person name="Kelly D.E."/>
            <person name="Kiel J.A."/>
            <person name="Kim J.M."/>
            <person name="van der Klei I.J."/>
            <person name="Klis F.M."/>
            <person name="Kovalchuk A."/>
            <person name="Krasevec N."/>
            <person name="Kubicek C.P."/>
            <person name="Liu B."/>
            <person name="Maccabe A."/>
            <person name="Meyer V."/>
            <person name="Mirabito P."/>
            <person name="Miskei M."/>
            <person name="Mos M."/>
            <person name="Mullins J."/>
            <person name="Nelson D.R."/>
            <person name="Nielsen J."/>
            <person name="Oakley B.R."/>
            <person name="Osmani S.A."/>
            <person name="Pakula T."/>
            <person name="Paszewski A."/>
            <person name="Paulsen I."/>
            <person name="Pilsyk S."/>
            <person name="Pocsi I."/>
            <person name="Punt P.J."/>
            <person name="Ram A.F."/>
            <person name="Ren Q."/>
            <person name="Robellet X."/>
            <person name="Robson G."/>
            <person name="Seiboth B."/>
            <person name="van Solingen P."/>
            <person name="Specht T."/>
            <person name="Sun J."/>
            <person name="Taheri-Talesh N."/>
            <person name="Takeshita N."/>
            <person name="Ussery D."/>
            <person name="vanKuyk P.A."/>
            <person name="Visser H."/>
            <person name="van de Vondervoort P.J."/>
            <person name="de Vries R.P."/>
            <person name="Walton J."/>
            <person name="Xiang X."/>
            <person name="Xiong Y."/>
            <person name="Zeng A.P."/>
            <person name="Brandt B.W."/>
            <person name="Cornell M.J."/>
            <person name="van den Hondel C.A."/>
            <person name="Visser J."/>
            <person name="Oliver S.G."/>
            <person name="Turner G."/>
        </authorList>
    </citation>
    <scope>GENOME REANNOTATION</scope>
    <source>
        <strain evidence="2">FGSC A4 / ATCC 38163 / CBS 112.46 / NRRL 194 / M139</strain>
    </source>
</reference>
<sequence>MASQFPSGTRVRYQDAHYIVIGAAERGRVLIQNEDNAEDILRVEPDSLVKV</sequence>
<dbReference type="Proteomes" id="UP000000560">
    <property type="component" value="Chromosome I"/>
</dbReference>
<evidence type="ECO:0008006" key="3">
    <source>
        <dbReference type="Google" id="ProtNLM"/>
    </source>
</evidence>
<dbReference type="InParanoid" id="C8V2R7"/>
<dbReference type="RefSeq" id="XP_050467010.1">
    <property type="nucleotide sequence ID" value="XM_050612020.1"/>
</dbReference>